<dbReference type="Pfam" id="PF04909">
    <property type="entry name" value="Amidohydro_2"/>
    <property type="match status" value="1"/>
</dbReference>
<accession>D5EPK2</accession>
<evidence type="ECO:0000259" key="2">
    <source>
        <dbReference type="Pfam" id="PF04909"/>
    </source>
</evidence>
<dbReference type="HOGENOM" id="CLU_044590_3_0_0"/>
<dbReference type="InterPro" id="IPR032466">
    <property type="entry name" value="Metal_Hydrolase"/>
</dbReference>
<dbReference type="KEGG" id="caa:Caka_0715"/>
<dbReference type="eggNOG" id="COG3618">
    <property type="taxonomic scope" value="Bacteria"/>
</dbReference>
<sequence length="274" mass="31076">MRIDAHHHFWQYDPVEYDWIDDSMQVIRRSFLPADLKAEMEAAGIDGVVSVQARQSLAETDWLLELASEHAFIQGVVGWFPLADRSIAATLDRYTAADKLKAVRHVVQGESSGFLDGTAFNQGIGELTARGLVYDILIFERQLEETIRFVDRHPEQGFVVDHIAKPRIKENILDPWRAQITELAQRPNVSCKLSGVVTEADFNNWTETQLAPYLDTVLEAFGPHRLMFGTDWPVCLVASRYKQWAALVEGFVQQLSEDEQAAIMGETAQRVYKL</sequence>
<evidence type="ECO:0000256" key="1">
    <source>
        <dbReference type="ARBA" id="ARBA00038310"/>
    </source>
</evidence>
<dbReference type="Gene3D" id="3.20.20.140">
    <property type="entry name" value="Metal-dependent hydrolases"/>
    <property type="match status" value="1"/>
</dbReference>
<dbReference type="GO" id="GO:0016787">
    <property type="term" value="F:hydrolase activity"/>
    <property type="evidence" value="ECO:0007669"/>
    <property type="project" value="UniProtKB-KW"/>
</dbReference>
<dbReference type="PANTHER" id="PTHR43569:SF2">
    <property type="entry name" value="AMIDOHYDROLASE-RELATED DOMAIN-CONTAINING PROTEIN"/>
    <property type="match status" value="1"/>
</dbReference>
<dbReference type="Proteomes" id="UP000000925">
    <property type="component" value="Chromosome"/>
</dbReference>
<comment type="similarity">
    <text evidence="1">Belongs to the metallo-dependent hydrolases superfamily.</text>
</comment>
<dbReference type="EMBL" id="CP001998">
    <property type="protein sequence ID" value="ADE53739.1"/>
    <property type="molecule type" value="Genomic_DNA"/>
</dbReference>
<organism evidence="3 4">
    <name type="scientific">Coraliomargarita akajimensis (strain DSM 45221 / IAM 15411 / JCM 23193 / KCTC 12865 / 04OKA010-24)</name>
    <dbReference type="NCBI Taxonomy" id="583355"/>
    <lineage>
        <taxon>Bacteria</taxon>
        <taxon>Pseudomonadati</taxon>
        <taxon>Verrucomicrobiota</taxon>
        <taxon>Opitutia</taxon>
        <taxon>Puniceicoccales</taxon>
        <taxon>Coraliomargaritaceae</taxon>
        <taxon>Coraliomargarita</taxon>
    </lineage>
</organism>
<gene>
    <name evidence="3" type="ordered locus">Caka_0715</name>
</gene>
<protein>
    <submittedName>
        <fullName evidence="3">Amidohydrolase 2</fullName>
    </submittedName>
</protein>
<reference evidence="3 4" key="1">
    <citation type="journal article" date="2010" name="Stand. Genomic Sci.">
        <title>Complete genome sequence of Coraliomargarita akajimensis type strain (04OKA010-24).</title>
        <authorList>
            <person name="Mavromatis K."/>
            <person name="Abt B."/>
            <person name="Brambilla E."/>
            <person name="Lapidus A."/>
            <person name="Copeland A."/>
            <person name="Deshpande S."/>
            <person name="Nolan M."/>
            <person name="Lucas S."/>
            <person name="Tice H."/>
            <person name="Cheng J.F."/>
            <person name="Han C."/>
            <person name="Detter J.C."/>
            <person name="Woyke T."/>
            <person name="Goodwin L."/>
            <person name="Pitluck S."/>
            <person name="Held B."/>
            <person name="Brettin T."/>
            <person name="Tapia R."/>
            <person name="Ivanova N."/>
            <person name="Mikhailova N."/>
            <person name="Pati A."/>
            <person name="Liolios K."/>
            <person name="Chen A."/>
            <person name="Palaniappan K."/>
            <person name="Land M."/>
            <person name="Hauser L."/>
            <person name="Chang Y.J."/>
            <person name="Jeffries C.D."/>
            <person name="Rohde M."/>
            <person name="Goker M."/>
            <person name="Bristow J."/>
            <person name="Eisen J.A."/>
            <person name="Markowitz V."/>
            <person name="Hugenholtz P."/>
            <person name="Klenk H.P."/>
            <person name="Kyrpides N.C."/>
        </authorList>
    </citation>
    <scope>NUCLEOTIDE SEQUENCE [LARGE SCALE GENOMIC DNA]</scope>
    <source>
        <strain evidence="4">DSM 45221 / IAM 15411 / JCM 23193 / KCTC 12865</strain>
    </source>
</reference>
<dbReference type="OrthoDB" id="5450317at2"/>
<feature type="domain" description="Amidohydrolase-related" evidence="2">
    <location>
        <begin position="3"/>
        <end position="274"/>
    </location>
</feature>
<dbReference type="SUPFAM" id="SSF51556">
    <property type="entry name" value="Metallo-dependent hydrolases"/>
    <property type="match status" value="1"/>
</dbReference>
<dbReference type="STRING" id="583355.Caka_0715"/>
<evidence type="ECO:0000313" key="3">
    <source>
        <dbReference type="EMBL" id="ADE53739.1"/>
    </source>
</evidence>
<name>D5EPK2_CORAD</name>
<dbReference type="RefSeq" id="WP_013042463.1">
    <property type="nucleotide sequence ID" value="NC_014008.1"/>
</dbReference>
<keyword evidence="3" id="KW-0378">Hydrolase</keyword>
<dbReference type="AlphaFoldDB" id="D5EPK2"/>
<dbReference type="PANTHER" id="PTHR43569">
    <property type="entry name" value="AMIDOHYDROLASE"/>
    <property type="match status" value="1"/>
</dbReference>
<evidence type="ECO:0000313" key="4">
    <source>
        <dbReference type="Proteomes" id="UP000000925"/>
    </source>
</evidence>
<dbReference type="InterPro" id="IPR052350">
    <property type="entry name" value="Metallo-dep_Lactonases"/>
</dbReference>
<dbReference type="InterPro" id="IPR006680">
    <property type="entry name" value="Amidohydro-rel"/>
</dbReference>
<proteinExistence type="inferred from homology"/>
<keyword evidence="4" id="KW-1185">Reference proteome</keyword>